<reference evidence="1 2" key="1">
    <citation type="submission" date="2020-09" db="EMBL/GenBank/DDBJ databases">
        <title>De no assembly of potato wild relative species, Solanum commersonii.</title>
        <authorList>
            <person name="Cho K."/>
        </authorList>
    </citation>
    <scope>NUCLEOTIDE SEQUENCE [LARGE SCALE GENOMIC DNA]</scope>
    <source>
        <strain evidence="1">LZ3.2</strain>
        <tissue evidence="1">Leaf</tissue>
    </source>
</reference>
<name>A0A9J5YSM1_SOLCO</name>
<dbReference type="EMBL" id="JACXVP010000006">
    <property type="protein sequence ID" value="KAG5602853.1"/>
    <property type="molecule type" value="Genomic_DNA"/>
</dbReference>
<accession>A0A9J5YSM1</accession>
<evidence type="ECO:0000313" key="1">
    <source>
        <dbReference type="EMBL" id="KAG5602853.1"/>
    </source>
</evidence>
<dbReference type="Proteomes" id="UP000824120">
    <property type="component" value="Chromosome 6"/>
</dbReference>
<gene>
    <name evidence="1" type="ORF">H5410_034223</name>
</gene>
<proteinExistence type="predicted"/>
<sequence length="189" mass="21081">MLQGLKEKAMLFSTSSLAVMRAQIKSTLVVGLAVNLFPLRLIKSSVIHVPFRGVYELFLLWFTCLIIDSTGDKGNLEFGRKTIILGNKDATSIPGTRQSLKPAFLAHSASKCNGLASWVSLEYPRTSSSVNVLACFKTLPILSKFEEAEDEDKACEDEKRRFISIFHKLQRQFVFNVVKQAGYPASTCR</sequence>
<comment type="caution">
    <text evidence="1">The sequence shown here is derived from an EMBL/GenBank/DDBJ whole genome shotgun (WGS) entry which is preliminary data.</text>
</comment>
<keyword evidence="2" id="KW-1185">Reference proteome</keyword>
<protein>
    <submittedName>
        <fullName evidence="1">Uncharacterized protein</fullName>
    </submittedName>
</protein>
<evidence type="ECO:0000313" key="2">
    <source>
        <dbReference type="Proteomes" id="UP000824120"/>
    </source>
</evidence>
<organism evidence="1 2">
    <name type="scientific">Solanum commersonii</name>
    <name type="common">Commerson's wild potato</name>
    <name type="synonym">Commerson's nightshade</name>
    <dbReference type="NCBI Taxonomy" id="4109"/>
    <lineage>
        <taxon>Eukaryota</taxon>
        <taxon>Viridiplantae</taxon>
        <taxon>Streptophyta</taxon>
        <taxon>Embryophyta</taxon>
        <taxon>Tracheophyta</taxon>
        <taxon>Spermatophyta</taxon>
        <taxon>Magnoliopsida</taxon>
        <taxon>eudicotyledons</taxon>
        <taxon>Gunneridae</taxon>
        <taxon>Pentapetalae</taxon>
        <taxon>asterids</taxon>
        <taxon>lamiids</taxon>
        <taxon>Solanales</taxon>
        <taxon>Solanaceae</taxon>
        <taxon>Solanoideae</taxon>
        <taxon>Solaneae</taxon>
        <taxon>Solanum</taxon>
    </lineage>
</organism>
<dbReference type="AlphaFoldDB" id="A0A9J5YSM1"/>